<dbReference type="SUPFAM" id="SSF118215">
    <property type="entry name" value="Proton glutamate symport protein"/>
    <property type="match status" value="1"/>
</dbReference>
<reference evidence="11 12" key="1">
    <citation type="journal article" date="2018" name="Vet. Microbiol.">
        <title>Clonal diversity and geographic distribution of methicillin-resistant Staphylococcus pseudintermedius from Australian animals: Discovery of novel sequence types.</title>
        <authorList>
            <person name="Worthing K.A."/>
            <person name="Abraham S."/>
            <person name="Coombs G.W."/>
            <person name="Pang S."/>
            <person name="Saputra S."/>
            <person name="Jordan D."/>
            <person name="Trott D.J."/>
            <person name="Norris J.M."/>
        </authorList>
    </citation>
    <scope>NUCLEOTIDE SEQUENCE [LARGE SCALE GENOMIC DNA]</scope>
    <source>
        <strain evidence="11 12">ST71 3</strain>
    </source>
</reference>
<feature type="transmembrane region" description="Helical" evidence="10">
    <location>
        <begin position="32"/>
        <end position="53"/>
    </location>
</feature>
<dbReference type="Pfam" id="PF00375">
    <property type="entry name" value="SDF"/>
    <property type="match status" value="1"/>
</dbReference>
<keyword evidence="4" id="KW-0813">Transport</keyword>
<keyword evidence="6" id="KW-0029">Amino-acid transport</keyword>
<evidence type="ECO:0000256" key="3">
    <source>
        <dbReference type="ARBA" id="ARBA00022031"/>
    </source>
</evidence>
<dbReference type="InterPro" id="IPR001991">
    <property type="entry name" value="Na-dicarboxylate_symporter"/>
</dbReference>
<comment type="caution">
    <text evidence="11">The sequence shown here is derived from an EMBL/GenBank/DDBJ whole genome shotgun (WGS) entry which is preliminary data.</text>
</comment>
<gene>
    <name evidence="11" type="ORF">DD924_18485</name>
</gene>
<evidence type="ECO:0000256" key="5">
    <source>
        <dbReference type="ARBA" id="ARBA00022692"/>
    </source>
</evidence>
<keyword evidence="8 10" id="KW-0472">Membrane</keyword>
<dbReference type="PANTHER" id="PTHR42865">
    <property type="entry name" value="PROTON/GLUTAMATE-ASPARTATE SYMPORTER"/>
    <property type="match status" value="1"/>
</dbReference>
<evidence type="ECO:0000256" key="7">
    <source>
        <dbReference type="ARBA" id="ARBA00022989"/>
    </source>
</evidence>
<sequence length="104" mass="11022">GIVLGLLLHLVYGVEGTVTSQTTDWVGLIGNGYIALLQMIVIPLIFVSIVAAFTKIEIGEKFAKVGSFIFMFLIGTVTIAAMIGIIYALAFNLDASSIDLGQAE</sequence>
<dbReference type="PRINTS" id="PR00173">
    <property type="entry name" value="EDTRNSPORT"/>
</dbReference>
<evidence type="ECO:0000256" key="8">
    <source>
        <dbReference type="ARBA" id="ARBA00023136"/>
    </source>
</evidence>
<evidence type="ECO:0000256" key="1">
    <source>
        <dbReference type="ARBA" id="ARBA00004141"/>
    </source>
</evidence>
<protein>
    <recommendedName>
        <fullName evidence="3">L-cystine uptake protein TcyP</fullName>
    </recommendedName>
    <alternativeName>
        <fullName evidence="9">Transporter of cystine TcyP</fullName>
    </alternativeName>
</protein>
<keyword evidence="7 10" id="KW-1133">Transmembrane helix</keyword>
<feature type="non-terminal residue" evidence="11">
    <location>
        <position position="104"/>
    </location>
</feature>
<dbReference type="InterPro" id="IPR036458">
    <property type="entry name" value="Na:dicarbo_symporter_sf"/>
</dbReference>
<evidence type="ECO:0000313" key="11">
    <source>
        <dbReference type="EMBL" id="PWZ93963.1"/>
    </source>
</evidence>
<accession>A0A317Z4F8</accession>
<dbReference type="PANTHER" id="PTHR42865:SF5">
    <property type="entry name" value="L-CYSTINE TRANSPORTER TCYP"/>
    <property type="match status" value="1"/>
</dbReference>
<feature type="transmembrane region" description="Helical" evidence="10">
    <location>
        <begin position="65"/>
        <end position="90"/>
    </location>
</feature>
<name>A0A317Z4F8_STAPS</name>
<evidence type="ECO:0000256" key="10">
    <source>
        <dbReference type="SAM" id="Phobius"/>
    </source>
</evidence>
<evidence type="ECO:0000256" key="6">
    <source>
        <dbReference type="ARBA" id="ARBA00022970"/>
    </source>
</evidence>
<dbReference type="AlphaFoldDB" id="A0A317Z4F8"/>
<evidence type="ECO:0000256" key="2">
    <source>
        <dbReference type="ARBA" id="ARBA00006148"/>
    </source>
</evidence>
<evidence type="ECO:0000256" key="4">
    <source>
        <dbReference type="ARBA" id="ARBA00022448"/>
    </source>
</evidence>
<dbReference type="Gene3D" id="1.10.3860.10">
    <property type="entry name" value="Sodium:dicarboxylate symporter"/>
    <property type="match status" value="1"/>
</dbReference>
<comment type="subcellular location">
    <subcellularLocation>
        <location evidence="1">Membrane</location>
        <topology evidence="1">Multi-pass membrane protein</topology>
    </subcellularLocation>
</comment>
<keyword evidence="5 10" id="KW-0812">Transmembrane</keyword>
<dbReference type="GO" id="GO:0015293">
    <property type="term" value="F:symporter activity"/>
    <property type="evidence" value="ECO:0007669"/>
    <property type="project" value="InterPro"/>
</dbReference>
<dbReference type="GO" id="GO:0005886">
    <property type="term" value="C:plasma membrane"/>
    <property type="evidence" value="ECO:0007669"/>
    <property type="project" value="TreeGrafter"/>
</dbReference>
<dbReference type="Proteomes" id="UP000246351">
    <property type="component" value="Unassembled WGS sequence"/>
</dbReference>
<proteinExistence type="inferred from homology"/>
<dbReference type="GO" id="GO:0015184">
    <property type="term" value="F:L-cystine transmembrane transporter activity"/>
    <property type="evidence" value="ECO:0007669"/>
    <property type="project" value="TreeGrafter"/>
</dbReference>
<evidence type="ECO:0000313" key="12">
    <source>
        <dbReference type="Proteomes" id="UP000246351"/>
    </source>
</evidence>
<dbReference type="EMBL" id="QEIV01002240">
    <property type="protein sequence ID" value="PWZ93963.1"/>
    <property type="molecule type" value="Genomic_DNA"/>
</dbReference>
<evidence type="ECO:0000256" key="9">
    <source>
        <dbReference type="ARBA" id="ARBA00031293"/>
    </source>
</evidence>
<comment type="similarity">
    <text evidence="2">Belongs to the dicarboxylate/amino acid:cation symporter (DAACS) (TC 2.A.23) family.</text>
</comment>
<organism evidence="11 12">
    <name type="scientific">Staphylococcus pseudintermedius</name>
    <dbReference type="NCBI Taxonomy" id="283734"/>
    <lineage>
        <taxon>Bacteria</taxon>
        <taxon>Bacillati</taxon>
        <taxon>Bacillota</taxon>
        <taxon>Bacilli</taxon>
        <taxon>Bacillales</taxon>
        <taxon>Staphylococcaceae</taxon>
        <taxon>Staphylococcus</taxon>
        <taxon>Staphylococcus intermedius group</taxon>
    </lineage>
</organism>
<feature type="non-terminal residue" evidence="11">
    <location>
        <position position="1"/>
    </location>
</feature>